<dbReference type="InterPro" id="IPR035286">
    <property type="entry name" value="DUF5361"/>
</dbReference>
<dbReference type="EMBL" id="LSCQ01000086">
    <property type="protein sequence ID" value="KXB34056.1"/>
    <property type="molecule type" value="Genomic_DNA"/>
</dbReference>
<dbReference type="Pfam" id="PF17318">
    <property type="entry name" value="DUF5361"/>
    <property type="match status" value="1"/>
</dbReference>
<proteinExistence type="predicted"/>
<comment type="caution">
    <text evidence="1">The sequence shown here is derived from an EMBL/GenBank/DDBJ whole genome shotgun (WGS) entry which is preliminary data.</text>
</comment>
<evidence type="ECO:0000313" key="1">
    <source>
        <dbReference type="EMBL" id="KXB34056.1"/>
    </source>
</evidence>
<sequence>MSYAYKKAKEELICDLAQYYGIYDLTTYPVSFIATLSFGLPQESRVMLKLSDQKVDPKTMILAAIYDSLAVLLWSRSKDGQKGRNRPKLLVDSLQKSKSQSKDLVGYASADLYRQARKEIIDKLKKEGDKK</sequence>
<organism evidence="1 2">
    <name type="scientific">Aerococcus christensenii</name>
    <dbReference type="NCBI Taxonomy" id="87541"/>
    <lineage>
        <taxon>Bacteria</taxon>
        <taxon>Bacillati</taxon>
        <taxon>Bacillota</taxon>
        <taxon>Bacilli</taxon>
        <taxon>Lactobacillales</taxon>
        <taxon>Aerococcaceae</taxon>
        <taxon>Aerococcus</taxon>
    </lineage>
</organism>
<evidence type="ECO:0008006" key="3">
    <source>
        <dbReference type="Google" id="ProtNLM"/>
    </source>
</evidence>
<dbReference type="Proteomes" id="UP000070422">
    <property type="component" value="Unassembled WGS sequence"/>
</dbReference>
<name>A0A133XT06_9LACT</name>
<dbReference type="AlphaFoldDB" id="A0A133XT06"/>
<gene>
    <name evidence="1" type="ORF">HMPREF3187_01558</name>
</gene>
<evidence type="ECO:0000313" key="2">
    <source>
        <dbReference type="Proteomes" id="UP000070422"/>
    </source>
</evidence>
<reference evidence="1 2" key="1">
    <citation type="submission" date="2016-01" db="EMBL/GenBank/DDBJ databases">
        <authorList>
            <person name="Oliw E.H."/>
        </authorList>
    </citation>
    <scope>NUCLEOTIDE SEQUENCE [LARGE SCALE GENOMIC DNA]</scope>
    <source>
        <strain evidence="1 2">KA00635</strain>
    </source>
</reference>
<dbReference type="RefSeq" id="WP_060937243.1">
    <property type="nucleotide sequence ID" value="NZ_JASOZP010000028.1"/>
</dbReference>
<dbReference type="PATRIC" id="fig|87541.4.peg.1545"/>
<dbReference type="OrthoDB" id="1655904at2"/>
<protein>
    <recommendedName>
        <fullName evidence="3">Phage protein</fullName>
    </recommendedName>
</protein>
<accession>A0A133XT06</accession>